<dbReference type="EMBL" id="BK015299">
    <property type="protein sequence ID" value="DAE00108.1"/>
    <property type="molecule type" value="Genomic_DNA"/>
</dbReference>
<dbReference type="GO" id="GO:0003677">
    <property type="term" value="F:DNA binding"/>
    <property type="evidence" value="ECO:0007669"/>
    <property type="project" value="UniProtKB-KW"/>
</dbReference>
<reference evidence="2" key="1">
    <citation type="journal article" date="2021" name="Proc. Natl. Acad. Sci. U.S.A.">
        <title>A Catalog of Tens of Thousands of Viruses from Human Metagenomes Reveals Hidden Associations with Chronic Diseases.</title>
        <authorList>
            <person name="Tisza M.J."/>
            <person name="Buck C.B."/>
        </authorList>
    </citation>
    <scope>NUCLEOTIDE SEQUENCE</scope>
    <source>
        <strain evidence="2">CtTBR23</strain>
    </source>
</reference>
<dbReference type="PANTHER" id="PTHR33175:SF3">
    <property type="entry name" value="DNA-BINDING PROTEIN HU-BETA"/>
    <property type="match status" value="1"/>
</dbReference>
<dbReference type="InterPro" id="IPR010992">
    <property type="entry name" value="IHF-like_DNA-bd_dom_sf"/>
</dbReference>
<evidence type="ECO:0000256" key="1">
    <source>
        <dbReference type="ARBA" id="ARBA00023125"/>
    </source>
</evidence>
<keyword evidence="1" id="KW-0238">DNA-binding</keyword>
<evidence type="ECO:0000313" key="2">
    <source>
        <dbReference type="EMBL" id="DAE00108.1"/>
    </source>
</evidence>
<accession>A0A8S5P1L3</accession>
<protein>
    <submittedName>
        <fullName evidence="2">Type II DNA binding protein</fullName>
    </submittedName>
</protein>
<dbReference type="Gene3D" id="4.10.520.10">
    <property type="entry name" value="IHF-like DNA-binding proteins"/>
    <property type="match status" value="1"/>
</dbReference>
<dbReference type="PANTHER" id="PTHR33175">
    <property type="entry name" value="DNA-BINDING PROTEIN HU"/>
    <property type="match status" value="1"/>
</dbReference>
<organism evidence="2">
    <name type="scientific">Siphoviridae sp. ctTBR23</name>
    <dbReference type="NCBI Taxonomy" id="2825515"/>
    <lineage>
        <taxon>Viruses</taxon>
        <taxon>Duplodnaviria</taxon>
        <taxon>Heunggongvirae</taxon>
        <taxon>Uroviricota</taxon>
        <taxon>Caudoviricetes</taxon>
    </lineage>
</organism>
<dbReference type="InterPro" id="IPR000119">
    <property type="entry name" value="Hist_DNA-bd"/>
</dbReference>
<dbReference type="Pfam" id="PF00216">
    <property type="entry name" value="Bac_DNA_binding"/>
    <property type="match status" value="1"/>
</dbReference>
<name>A0A8S5P1L3_9CAUD</name>
<dbReference type="SUPFAM" id="SSF47729">
    <property type="entry name" value="IHF-like DNA-binding proteins"/>
    <property type="match status" value="1"/>
</dbReference>
<sequence>MGYVNRDELVRLVAKYTGFTISDTREMVEAYTVIVERLLREGHSVRFGDLGRFKLKDMAAQSERKGYSPKVKGLVTISAKPAYKKPEFAFTQSFRKEIRAISEKSGFNG</sequence>
<dbReference type="GO" id="GO:0030527">
    <property type="term" value="F:structural constituent of chromatin"/>
    <property type="evidence" value="ECO:0007669"/>
    <property type="project" value="InterPro"/>
</dbReference>
<proteinExistence type="predicted"/>